<evidence type="ECO:0000313" key="4">
    <source>
        <dbReference type="Proteomes" id="UP001295684"/>
    </source>
</evidence>
<feature type="region of interest" description="Disordered" evidence="2">
    <location>
        <begin position="268"/>
        <end position="332"/>
    </location>
</feature>
<comment type="caution">
    <text evidence="3">The sequence shown here is derived from an EMBL/GenBank/DDBJ whole genome shotgun (WGS) entry which is preliminary data.</text>
</comment>
<evidence type="ECO:0000256" key="1">
    <source>
        <dbReference type="SAM" id="Coils"/>
    </source>
</evidence>
<feature type="compositionally biased region" description="Basic and acidic residues" evidence="2">
    <location>
        <begin position="57"/>
        <end position="85"/>
    </location>
</feature>
<feature type="region of interest" description="Disordered" evidence="2">
    <location>
        <begin position="429"/>
        <end position="449"/>
    </location>
</feature>
<keyword evidence="1" id="KW-0175">Coiled coil</keyword>
<feature type="coiled-coil region" evidence="1">
    <location>
        <begin position="712"/>
        <end position="739"/>
    </location>
</feature>
<feature type="compositionally biased region" description="Basic and acidic residues" evidence="2">
    <location>
        <begin position="307"/>
        <end position="332"/>
    </location>
</feature>
<accession>A0AAD2D8K5</accession>
<gene>
    <name evidence="3" type="ORF">ECRASSUSDP1_LOCUS25121</name>
</gene>
<feature type="compositionally biased region" description="Basic residues" evidence="2">
    <location>
        <begin position="37"/>
        <end position="48"/>
    </location>
</feature>
<dbReference type="AlphaFoldDB" id="A0AAD2D8K5"/>
<name>A0AAD2D8K5_EUPCR</name>
<organism evidence="3 4">
    <name type="scientific">Euplotes crassus</name>
    <dbReference type="NCBI Taxonomy" id="5936"/>
    <lineage>
        <taxon>Eukaryota</taxon>
        <taxon>Sar</taxon>
        <taxon>Alveolata</taxon>
        <taxon>Ciliophora</taxon>
        <taxon>Intramacronucleata</taxon>
        <taxon>Spirotrichea</taxon>
        <taxon>Hypotrichia</taxon>
        <taxon>Euplotida</taxon>
        <taxon>Euplotidae</taxon>
        <taxon>Moneuplotes</taxon>
    </lineage>
</organism>
<evidence type="ECO:0000313" key="3">
    <source>
        <dbReference type="EMBL" id="CAI2383616.1"/>
    </source>
</evidence>
<dbReference type="EMBL" id="CAMPGE010025909">
    <property type="protein sequence ID" value="CAI2383616.1"/>
    <property type="molecule type" value="Genomic_DNA"/>
</dbReference>
<reference evidence="3" key="1">
    <citation type="submission" date="2023-07" db="EMBL/GenBank/DDBJ databases">
        <authorList>
            <consortium name="AG Swart"/>
            <person name="Singh M."/>
            <person name="Singh A."/>
            <person name="Seah K."/>
            <person name="Emmerich C."/>
        </authorList>
    </citation>
    <scope>NUCLEOTIDE SEQUENCE</scope>
    <source>
        <strain evidence="3">DP1</strain>
    </source>
</reference>
<dbReference type="Proteomes" id="UP001295684">
    <property type="component" value="Unassembled WGS sequence"/>
</dbReference>
<proteinExistence type="predicted"/>
<feature type="region of interest" description="Disordered" evidence="2">
    <location>
        <begin position="1"/>
        <end position="87"/>
    </location>
</feature>
<feature type="coiled-coil region" evidence="1">
    <location>
        <begin position="95"/>
        <end position="132"/>
    </location>
</feature>
<keyword evidence="4" id="KW-1185">Reference proteome</keyword>
<evidence type="ECO:0000256" key="2">
    <source>
        <dbReference type="SAM" id="MobiDB-lite"/>
    </source>
</evidence>
<feature type="compositionally biased region" description="Basic and acidic residues" evidence="2">
    <location>
        <begin position="25"/>
        <end position="36"/>
    </location>
</feature>
<protein>
    <submittedName>
        <fullName evidence="3">Uncharacterized protein</fullName>
    </submittedName>
</protein>
<sequence length="843" mass="98906">MEKEEQQNMQNLLNLTRDKRHKHTLKSDDESGEGKSKSKMSKSRKSRSKITSQFLEENMRIFKESGLGKDAKPPDHKREVSETAKRKNISQKPLYDLTEEELQLVEKEKQKKLEEKERMKEAVRMKNEARKRVKTDMKVSINDLGSTKNYKTLSSTEEVHNFVEKYGIAKYSKMIQVEKERLKHLGNARQQSNLDNKINAIVLQKKKKKSRMRFDVFNSAAVLLKPEVDASEKQILAKNNFLSSKNKVKLMMATDQFLDFNEFEPEKKGQYSQPLNPMHKKKTRSVPRREGLKDSLPPILEVLQADEADHKDSTKPKAKNREPSPELREVRPVKQEINGRIDKKTTSLQGRLKNVISKQNHFKNRGPRRKDYEEFLKKKQNNQEEDDEEVSAPFTNEQYSVGLVKPSSLSNEGASHKSTFENKMYSKQGAKLAGSADKQKHKKTRSKEVSTAYDRETLFNKLDPIFQKYNNGQIETLNHQANIKDRVREVTTDVNKKEVEQFINQDYYSLIQSKKIGRTKQKEVFYCNKINPIDDKSLPMLLKDETESGQEYFKFENDPHSHLRDQISQYSENYVRDRYFFQKNNKPFLLDAYKTGHRNQNSAPGIIKQATFETSSLLSKESSGEIFTQKDILELPKLSHTGTKVRPERERVSKEELKIRAKLARMEYKIKDLKQDFNQKHRKLNKFVVLKKDSEGRFTKVAKKRAKIKKYLKQQEANKREGKAEVVFAEDKLDEIEIEMKKQAAIREKKAKLEALKKSKMLKAQKLTINQLKKLQKHINHKTYATKKRVWEGNGLYFCIYRCEREIKERDLKTYFKKFDANQIFVKKKMDDYKVVKSDDEKD</sequence>